<evidence type="ECO:0000256" key="3">
    <source>
        <dbReference type="ARBA" id="ARBA00022552"/>
    </source>
</evidence>
<evidence type="ECO:0000256" key="4">
    <source>
        <dbReference type="ARBA" id="ARBA00023186"/>
    </source>
</evidence>
<gene>
    <name evidence="5" type="primary">rimM</name>
    <name evidence="8" type="ORF">SAMN02927930_00555</name>
</gene>
<dbReference type="GO" id="GO:0006364">
    <property type="term" value="P:rRNA processing"/>
    <property type="evidence" value="ECO:0007669"/>
    <property type="project" value="UniProtKB-UniRule"/>
</dbReference>
<evidence type="ECO:0000259" key="6">
    <source>
        <dbReference type="Pfam" id="PF01782"/>
    </source>
</evidence>
<dbReference type="SUPFAM" id="SSF50346">
    <property type="entry name" value="PRC-barrel domain"/>
    <property type="match status" value="1"/>
</dbReference>
<dbReference type="PANTHER" id="PTHR33692:SF1">
    <property type="entry name" value="RIBOSOME MATURATION FACTOR RIMM"/>
    <property type="match status" value="1"/>
</dbReference>
<comment type="similarity">
    <text evidence="5">Belongs to the RimM family.</text>
</comment>
<dbReference type="InterPro" id="IPR011961">
    <property type="entry name" value="RimM"/>
</dbReference>
<dbReference type="EMBL" id="FMXN01000002">
    <property type="protein sequence ID" value="SDB13726.1"/>
    <property type="molecule type" value="Genomic_DNA"/>
</dbReference>
<dbReference type="Pfam" id="PF01782">
    <property type="entry name" value="RimM"/>
    <property type="match status" value="1"/>
</dbReference>
<dbReference type="GO" id="GO:0042274">
    <property type="term" value="P:ribosomal small subunit biogenesis"/>
    <property type="evidence" value="ECO:0007669"/>
    <property type="project" value="UniProtKB-UniRule"/>
</dbReference>
<dbReference type="OrthoDB" id="9783509at2"/>
<feature type="domain" description="RimM N-terminal" evidence="6">
    <location>
        <begin position="10"/>
        <end position="89"/>
    </location>
</feature>
<evidence type="ECO:0000259" key="7">
    <source>
        <dbReference type="Pfam" id="PF24986"/>
    </source>
</evidence>
<dbReference type="Proteomes" id="UP000199626">
    <property type="component" value="Unassembled WGS sequence"/>
</dbReference>
<evidence type="ECO:0000313" key="8">
    <source>
        <dbReference type="EMBL" id="SDB13726.1"/>
    </source>
</evidence>
<evidence type="ECO:0000256" key="2">
    <source>
        <dbReference type="ARBA" id="ARBA00022517"/>
    </source>
</evidence>
<name>A0A1G6AZB4_9GAMM</name>
<comment type="subcellular location">
    <subcellularLocation>
        <location evidence="5">Cytoplasm</location>
    </subcellularLocation>
</comment>
<organism evidence="8 9">
    <name type="scientific">Pseudidiomarina indica</name>
    <dbReference type="NCBI Taxonomy" id="1159017"/>
    <lineage>
        <taxon>Bacteria</taxon>
        <taxon>Pseudomonadati</taxon>
        <taxon>Pseudomonadota</taxon>
        <taxon>Gammaproteobacteria</taxon>
        <taxon>Alteromonadales</taxon>
        <taxon>Idiomarinaceae</taxon>
        <taxon>Pseudidiomarina</taxon>
    </lineage>
</organism>
<dbReference type="GO" id="GO:0043022">
    <property type="term" value="F:ribosome binding"/>
    <property type="evidence" value="ECO:0007669"/>
    <property type="project" value="InterPro"/>
</dbReference>
<dbReference type="InterPro" id="IPR011033">
    <property type="entry name" value="PRC_barrel-like_sf"/>
</dbReference>
<dbReference type="GO" id="GO:0005840">
    <property type="term" value="C:ribosome"/>
    <property type="evidence" value="ECO:0007669"/>
    <property type="project" value="InterPro"/>
</dbReference>
<evidence type="ECO:0000256" key="5">
    <source>
        <dbReference type="HAMAP-Rule" id="MF_00014"/>
    </source>
</evidence>
<keyword evidence="9" id="KW-1185">Reference proteome</keyword>
<dbReference type="InterPro" id="IPR036976">
    <property type="entry name" value="RimM_N_sf"/>
</dbReference>
<comment type="function">
    <text evidence="5">An accessory protein needed during the final step in the assembly of 30S ribosomal subunit, possibly for assembly of the head region. Essential for efficient processing of 16S rRNA. May be needed both before and after RbfA during the maturation of 16S rRNA. It has affinity for free ribosomal 30S subunits but not for 70S ribosomes.</text>
</comment>
<dbReference type="SUPFAM" id="SSF50447">
    <property type="entry name" value="Translation proteins"/>
    <property type="match status" value="1"/>
</dbReference>
<dbReference type="Pfam" id="PF24986">
    <property type="entry name" value="PRC_RimM"/>
    <property type="match status" value="1"/>
</dbReference>
<keyword evidence="1 5" id="KW-0963">Cytoplasm</keyword>
<keyword evidence="3 5" id="KW-0698">rRNA processing</keyword>
<dbReference type="Gene3D" id="2.30.30.240">
    <property type="entry name" value="PRC-barrel domain"/>
    <property type="match status" value="1"/>
</dbReference>
<accession>A0A1G6AZB4</accession>
<keyword evidence="2 5" id="KW-0690">Ribosome biogenesis</keyword>
<evidence type="ECO:0000313" key="9">
    <source>
        <dbReference type="Proteomes" id="UP000199626"/>
    </source>
</evidence>
<dbReference type="InterPro" id="IPR009000">
    <property type="entry name" value="Transl_B-barrel_sf"/>
</dbReference>
<sequence>MNQPSTTVIVGQLGAVYGVKGWIKVQSFTDDPEAIFEYRPWQLSKSGKVQAVQVDEWRQHNKGLIVKLTGIDDRDQAHLLTGSDIVIDAALLPELPDGEFYWRDLIGMAVVNHEGYHMGIVDQIMATASNDVMVVKANSNDAFGRSERLIPFIQSQYVTEVNTAEQRIVVDWPADF</sequence>
<protein>
    <recommendedName>
        <fullName evidence="5">Ribosome maturation factor RimM</fullName>
    </recommendedName>
</protein>
<dbReference type="PANTHER" id="PTHR33692">
    <property type="entry name" value="RIBOSOME MATURATION FACTOR RIMM"/>
    <property type="match status" value="1"/>
</dbReference>
<dbReference type="STRING" id="1159017.SAMN02927930_00555"/>
<feature type="domain" description="Ribosome maturation factor RimM PRC barrel" evidence="7">
    <location>
        <begin position="102"/>
        <end position="175"/>
    </location>
</feature>
<dbReference type="InterPro" id="IPR056792">
    <property type="entry name" value="PRC_RimM"/>
</dbReference>
<dbReference type="NCBIfam" id="TIGR02273">
    <property type="entry name" value="16S_RimM"/>
    <property type="match status" value="1"/>
</dbReference>
<comment type="domain">
    <text evidence="5">The PRC barrel domain binds ribosomal protein uS19.</text>
</comment>
<dbReference type="InterPro" id="IPR002676">
    <property type="entry name" value="RimM_N"/>
</dbReference>
<evidence type="ECO:0000256" key="1">
    <source>
        <dbReference type="ARBA" id="ARBA00022490"/>
    </source>
</evidence>
<dbReference type="RefSeq" id="WP_092591519.1">
    <property type="nucleotide sequence ID" value="NZ_FMXN01000002.1"/>
</dbReference>
<reference evidence="9" key="1">
    <citation type="submission" date="2016-10" db="EMBL/GenBank/DDBJ databases">
        <authorList>
            <person name="Varghese N."/>
            <person name="Submissions S."/>
        </authorList>
    </citation>
    <scope>NUCLEOTIDE SEQUENCE [LARGE SCALE GENOMIC DNA]</scope>
    <source>
        <strain evidence="9">CGMCC 1.10824</strain>
    </source>
</reference>
<dbReference type="GO" id="GO:0005737">
    <property type="term" value="C:cytoplasm"/>
    <property type="evidence" value="ECO:0007669"/>
    <property type="project" value="UniProtKB-SubCell"/>
</dbReference>
<proteinExistence type="inferred from homology"/>
<dbReference type="HAMAP" id="MF_00014">
    <property type="entry name" value="Ribosome_mat_RimM"/>
    <property type="match status" value="1"/>
</dbReference>
<comment type="subunit">
    <text evidence="5">Binds ribosomal protein uS19.</text>
</comment>
<keyword evidence="4 5" id="KW-0143">Chaperone</keyword>
<dbReference type="Gene3D" id="2.40.30.60">
    <property type="entry name" value="RimM"/>
    <property type="match status" value="1"/>
</dbReference>
<dbReference type="AlphaFoldDB" id="A0A1G6AZB4"/>